<evidence type="ECO:0000313" key="11">
    <source>
        <dbReference type="EMBL" id="KAJ0214589.1"/>
    </source>
</evidence>
<comment type="cofactor">
    <cofactor evidence="1">
        <name>heme</name>
        <dbReference type="ChEBI" id="CHEBI:30413"/>
    </cofactor>
</comment>
<keyword evidence="4" id="KW-0812">Transmembrane</keyword>
<dbReference type="InterPro" id="IPR050651">
    <property type="entry name" value="Plant_Cytochrome_P450_Monoox"/>
</dbReference>
<dbReference type="PANTHER" id="PTHR47947">
    <property type="entry name" value="CYTOCHROME P450 82C3-RELATED"/>
    <property type="match status" value="1"/>
</dbReference>
<comment type="subcellular location">
    <subcellularLocation>
        <location evidence="2">Membrane</location>
    </subcellularLocation>
</comment>
<evidence type="ECO:0000256" key="3">
    <source>
        <dbReference type="ARBA" id="ARBA00022617"/>
    </source>
</evidence>
<dbReference type="SUPFAM" id="SSF48264">
    <property type="entry name" value="Cytochrome P450"/>
    <property type="match status" value="1"/>
</dbReference>
<reference evidence="11 12" key="1">
    <citation type="journal article" date="2017" name="Nat. Commun.">
        <title>Genome assembly with in vitro proximity ligation data and whole-genome triplication in lettuce.</title>
        <authorList>
            <person name="Reyes-Chin-Wo S."/>
            <person name="Wang Z."/>
            <person name="Yang X."/>
            <person name="Kozik A."/>
            <person name="Arikit S."/>
            <person name="Song C."/>
            <person name="Xia L."/>
            <person name="Froenicke L."/>
            <person name="Lavelle D.O."/>
            <person name="Truco M.J."/>
            <person name="Xia R."/>
            <person name="Zhu S."/>
            <person name="Xu C."/>
            <person name="Xu H."/>
            <person name="Xu X."/>
            <person name="Cox K."/>
            <person name="Korf I."/>
            <person name="Meyers B.C."/>
            <person name="Michelmore R.W."/>
        </authorList>
    </citation>
    <scope>NUCLEOTIDE SEQUENCE [LARGE SCALE GENOMIC DNA]</scope>
    <source>
        <strain evidence="12">cv. Salinas</strain>
        <tissue evidence="11">Seedlings</tissue>
    </source>
</reference>
<gene>
    <name evidence="11" type="ORF">LSAT_V11C400205200</name>
</gene>
<evidence type="ECO:0000256" key="6">
    <source>
        <dbReference type="ARBA" id="ARBA00022989"/>
    </source>
</evidence>
<organism evidence="11 12">
    <name type="scientific">Lactuca sativa</name>
    <name type="common">Garden lettuce</name>
    <dbReference type="NCBI Taxonomy" id="4236"/>
    <lineage>
        <taxon>Eukaryota</taxon>
        <taxon>Viridiplantae</taxon>
        <taxon>Streptophyta</taxon>
        <taxon>Embryophyta</taxon>
        <taxon>Tracheophyta</taxon>
        <taxon>Spermatophyta</taxon>
        <taxon>Magnoliopsida</taxon>
        <taxon>eudicotyledons</taxon>
        <taxon>Gunneridae</taxon>
        <taxon>Pentapetalae</taxon>
        <taxon>asterids</taxon>
        <taxon>campanulids</taxon>
        <taxon>Asterales</taxon>
        <taxon>Asteraceae</taxon>
        <taxon>Cichorioideae</taxon>
        <taxon>Cichorieae</taxon>
        <taxon>Lactucinae</taxon>
        <taxon>Lactuca</taxon>
    </lineage>
</organism>
<dbReference type="InterPro" id="IPR036396">
    <property type="entry name" value="Cyt_P450_sf"/>
</dbReference>
<dbReference type="Gene3D" id="1.10.630.10">
    <property type="entry name" value="Cytochrome P450"/>
    <property type="match status" value="1"/>
</dbReference>
<evidence type="ECO:0008006" key="13">
    <source>
        <dbReference type="Google" id="ProtNLM"/>
    </source>
</evidence>
<dbReference type="GO" id="GO:0016020">
    <property type="term" value="C:membrane"/>
    <property type="evidence" value="ECO:0007669"/>
    <property type="project" value="UniProtKB-SubCell"/>
</dbReference>
<evidence type="ECO:0000256" key="7">
    <source>
        <dbReference type="ARBA" id="ARBA00023002"/>
    </source>
</evidence>
<keyword evidence="5" id="KW-0479">Metal-binding</keyword>
<sequence length="260" mass="29404">MACNRTFAPFRGSELPQKVLGAMAEIYGPIFSIKLGVHRALVISSGEIAKDFYTTNDKVFVSRPKSMAVVLMGYNYAMFGLAPYGDYWRQVRKIIMLEVDMQQWFKNLMLNVIVRIVSGKSFSLIDEEGIRFQNVARRFFELFGAFVVSVFIPYLKCFDLGGYKKDMKITTKEIDDIFEGLLQANKREKESKQQHESNQVFVDVLISVLEGAYEEDFPGFDHSTIINASCLAILIAGLDTTSVTLTWALSLLLNNIRNSG</sequence>
<keyword evidence="10" id="KW-0472">Membrane</keyword>
<name>A0A9R1VZV0_LACSA</name>
<evidence type="ECO:0000256" key="1">
    <source>
        <dbReference type="ARBA" id="ARBA00001971"/>
    </source>
</evidence>
<dbReference type="Pfam" id="PF00067">
    <property type="entry name" value="p450"/>
    <property type="match status" value="2"/>
</dbReference>
<evidence type="ECO:0000313" key="12">
    <source>
        <dbReference type="Proteomes" id="UP000235145"/>
    </source>
</evidence>
<keyword evidence="8" id="KW-0408">Iron</keyword>
<dbReference type="EMBL" id="NBSK02000004">
    <property type="protein sequence ID" value="KAJ0214589.1"/>
    <property type="molecule type" value="Genomic_DNA"/>
</dbReference>
<dbReference type="InterPro" id="IPR002401">
    <property type="entry name" value="Cyt_P450_E_grp-I"/>
</dbReference>
<dbReference type="AlphaFoldDB" id="A0A9R1VZV0"/>
<evidence type="ECO:0000256" key="8">
    <source>
        <dbReference type="ARBA" id="ARBA00023004"/>
    </source>
</evidence>
<keyword evidence="6" id="KW-1133">Transmembrane helix</keyword>
<proteinExistence type="predicted"/>
<comment type="caution">
    <text evidence="11">The sequence shown here is derived from an EMBL/GenBank/DDBJ whole genome shotgun (WGS) entry which is preliminary data.</text>
</comment>
<keyword evidence="3" id="KW-0349">Heme</keyword>
<evidence type="ECO:0000256" key="5">
    <source>
        <dbReference type="ARBA" id="ARBA00022723"/>
    </source>
</evidence>
<evidence type="ECO:0000256" key="10">
    <source>
        <dbReference type="ARBA" id="ARBA00023136"/>
    </source>
</evidence>
<dbReference type="Proteomes" id="UP000235145">
    <property type="component" value="Unassembled WGS sequence"/>
</dbReference>
<dbReference type="GO" id="GO:0004497">
    <property type="term" value="F:monooxygenase activity"/>
    <property type="evidence" value="ECO:0007669"/>
    <property type="project" value="UniProtKB-KW"/>
</dbReference>
<evidence type="ECO:0000256" key="2">
    <source>
        <dbReference type="ARBA" id="ARBA00004370"/>
    </source>
</evidence>
<evidence type="ECO:0000256" key="9">
    <source>
        <dbReference type="ARBA" id="ARBA00023033"/>
    </source>
</evidence>
<dbReference type="GO" id="GO:0016705">
    <property type="term" value="F:oxidoreductase activity, acting on paired donors, with incorporation or reduction of molecular oxygen"/>
    <property type="evidence" value="ECO:0007669"/>
    <property type="project" value="InterPro"/>
</dbReference>
<dbReference type="PANTHER" id="PTHR47947:SF26">
    <property type="entry name" value="CYTOCHROME P450"/>
    <property type="match status" value="1"/>
</dbReference>
<keyword evidence="9" id="KW-0503">Monooxygenase</keyword>
<protein>
    <recommendedName>
        <fullName evidence="13">Cytochrome P450</fullName>
    </recommendedName>
</protein>
<accession>A0A9R1VZV0</accession>
<evidence type="ECO:0000256" key="4">
    <source>
        <dbReference type="ARBA" id="ARBA00022692"/>
    </source>
</evidence>
<keyword evidence="12" id="KW-1185">Reference proteome</keyword>
<dbReference type="GO" id="GO:0020037">
    <property type="term" value="F:heme binding"/>
    <property type="evidence" value="ECO:0007669"/>
    <property type="project" value="InterPro"/>
</dbReference>
<dbReference type="GO" id="GO:0005506">
    <property type="term" value="F:iron ion binding"/>
    <property type="evidence" value="ECO:0007669"/>
    <property type="project" value="InterPro"/>
</dbReference>
<keyword evidence="7" id="KW-0560">Oxidoreductase</keyword>
<dbReference type="PRINTS" id="PR00463">
    <property type="entry name" value="EP450I"/>
</dbReference>
<dbReference type="InterPro" id="IPR001128">
    <property type="entry name" value="Cyt_P450"/>
</dbReference>